<keyword evidence="1" id="KW-0812">Transmembrane</keyword>
<feature type="transmembrane region" description="Helical" evidence="1">
    <location>
        <begin position="126"/>
        <end position="146"/>
    </location>
</feature>
<evidence type="ECO:0000313" key="2">
    <source>
        <dbReference type="EMBL" id="AXI10237.1"/>
    </source>
</evidence>
<gene>
    <name evidence="2" type="ORF">CUC15_15415</name>
</gene>
<dbReference type="Proteomes" id="UP000253908">
    <property type="component" value="Chromosome"/>
</dbReference>
<dbReference type="EMBL" id="CP024848">
    <property type="protein sequence ID" value="AXI10237.1"/>
    <property type="molecule type" value="Genomic_DNA"/>
</dbReference>
<organism evidence="2 3">
    <name type="scientific">Oceanobacillus zhaokaii</name>
    <dbReference type="NCBI Taxonomy" id="2052660"/>
    <lineage>
        <taxon>Bacteria</taxon>
        <taxon>Bacillati</taxon>
        <taxon>Bacillota</taxon>
        <taxon>Bacilli</taxon>
        <taxon>Bacillales</taxon>
        <taxon>Bacillaceae</taxon>
        <taxon>Oceanobacillus</taxon>
    </lineage>
</organism>
<evidence type="ECO:0000313" key="3">
    <source>
        <dbReference type="Proteomes" id="UP000253908"/>
    </source>
</evidence>
<keyword evidence="1" id="KW-1133">Transmembrane helix</keyword>
<proteinExistence type="predicted"/>
<protein>
    <recommendedName>
        <fullName evidence="4">DUF3995 domain-containing protein</fullName>
    </recommendedName>
</protein>
<feature type="transmembrane region" description="Helical" evidence="1">
    <location>
        <begin position="9"/>
        <end position="29"/>
    </location>
</feature>
<dbReference type="InterPro" id="IPR025058">
    <property type="entry name" value="DUF3995"/>
</dbReference>
<dbReference type="KEGG" id="ocn:CUC15_15415"/>
<dbReference type="OrthoDB" id="2868974at2"/>
<feature type="transmembrane region" description="Helical" evidence="1">
    <location>
        <begin position="52"/>
        <end position="75"/>
    </location>
</feature>
<keyword evidence="3" id="KW-1185">Reference proteome</keyword>
<feature type="transmembrane region" description="Helical" evidence="1">
    <location>
        <begin position="87"/>
        <end position="114"/>
    </location>
</feature>
<keyword evidence="1" id="KW-0472">Membrane</keyword>
<reference evidence="3" key="1">
    <citation type="submission" date="2017-11" db="EMBL/GenBank/DDBJ databases">
        <authorList>
            <person name="Zhu W."/>
        </authorList>
    </citation>
    <scope>NUCLEOTIDE SEQUENCE [LARGE SCALE GENOMIC DNA]</scope>
    <source>
        <strain evidence="3">160</strain>
    </source>
</reference>
<dbReference type="Pfam" id="PF13160">
    <property type="entry name" value="DUF3995"/>
    <property type="match status" value="1"/>
</dbReference>
<evidence type="ECO:0000256" key="1">
    <source>
        <dbReference type="SAM" id="Phobius"/>
    </source>
</evidence>
<evidence type="ECO:0008006" key="4">
    <source>
        <dbReference type="Google" id="ProtNLM"/>
    </source>
</evidence>
<dbReference type="AlphaFoldDB" id="A0A345PJQ7"/>
<dbReference type="RefSeq" id="WP_114917524.1">
    <property type="nucleotide sequence ID" value="NZ_CP024848.1"/>
</dbReference>
<name>A0A345PJQ7_9BACI</name>
<accession>A0A345PJQ7</accession>
<sequence>METKINKYYVYMGIIWTILFAGMSFYWALGGMIGVRSLGGAIYEQALDPEPAFVTIVWMTAFIKLFGALLLFMLLVKWRDSWMRMILYFMIKVSGALLFLYGLFNFITIILSTIDLLDFQLDGYAIFWRLLFWEPYWMIGGLIYFFTIKIAK</sequence>